<evidence type="ECO:0000313" key="2">
    <source>
        <dbReference type="Proteomes" id="UP000812287"/>
    </source>
</evidence>
<dbReference type="Proteomes" id="UP000812287">
    <property type="component" value="Unassembled WGS sequence"/>
</dbReference>
<proteinExistence type="predicted"/>
<dbReference type="AlphaFoldDB" id="A0A9P8ATI6"/>
<reference evidence="1" key="1">
    <citation type="submission" date="2020-11" db="EMBL/GenBank/DDBJ databases">
        <title>Adaptations for nitrogen fixation in a non-lichenized fungal sporocarp promotes dispersal by wood-feeding termites.</title>
        <authorList>
            <consortium name="DOE Joint Genome Institute"/>
            <person name="Koch R.A."/>
            <person name="Yoon G."/>
            <person name="Arayal U."/>
            <person name="Lail K."/>
            <person name="Amirebrahimi M."/>
            <person name="Labutti K."/>
            <person name="Lipzen A."/>
            <person name="Riley R."/>
            <person name="Barry K."/>
            <person name="Henrissat B."/>
            <person name="Grigoriev I.V."/>
            <person name="Herr J.R."/>
            <person name="Aime M.C."/>
        </authorList>
    </citation>
    <scope>NUCLEOTIDE SEQUENCE</scope>
    <source>
        <strain evidence="1">MCA 3950</strain>
    </source>
</reference>
<organism evidence="1 2">
    <name type="scientific">Guyanagaster necrorhizus</name>
    <dbReference type="NCBI Taxonomy" id="856835"/>
    <lineage>
        <taxon>Eukaryota</taxon>
        <taxon>Fungi</taxon>
        <taxon>Dikarya</taxon>
        <taxon>Basidiomycota</taxon>
        <taxon>Agaricomycotina</taxon>
        <taxon>Agaricomycetes</taxon>
        <taxon>Agaricomycetidae</taxon>
        <taxon>Agaricales</taxon>
        <taxon>Marasmiineae</taxon>
        <taxon>Physalacriaceae</taxon>
        <taxon>Guyanagaster</taxon>
    </lineage>
</organism>
<dbReference type="GeneID" id="66099300"/>
<comment type="caution">
    <text evidence="1">The sequence shown here is derived from an EMBL/GenBank/DDBJ whole genome shotgun (WGS) entry which is preliminary data.</text>
</comment>
<evidence type="ECO:0000313" key="1">
    <source>
        <dbReference type="EMBL" id="KAG7447454.1"/>
    </source>
</evidence>
<dbReference type="RefSeq" id="XP_043040954.1">
    <property type="nucleotide sequence ID" value="XM_043177013.1"/>
</dbReference>
<accession>A0A9P8ATI6</accession>
<dbReference type="EMBL" id="MU250531">
    <property type="protein sequence ID" value="KAG7447454.1"/>
    <property type="molecule type" value="Genomic_DNA"/>
</dbReference>
<protein>
    <submittedName>
        <fullName evidence="1">Uncharacterized protein</fullName>
    </submittedName>
</protein>
<sequence length="120" mass="13874">MVHFTSFLFTRSERKIRFLYTLAGGVGELCFGRDNNDSGTMLSHYKHDVLALRLRNREAFGLPHFSMTSIQEANIPPLDESEVRNWVQYWRQARRSCLTSENVPVLTSTGRMSTIITRPH</sequence>
<keyword evidence="2" id="KW-1185">Reference proteome</keyword>
<gene>
    <name evidence="1" type="ORF">BT62DRAFT_1004189</name>
</gene>
<name>A0A9P8ATI6_9AGAR</name>